<organism evidence="2 3">
    <name type="scientific">Savagea serpentis</name>
    <dbReference type="NCBI Taxonomy" id="2785297"/>
    <lineage>
        <taxon>Bacteria</taxon>
        <taxon>Bacillati</taxon>
        <taxon>Bacillota</taxon>
        <taxon>Bacilli</taxon>
        <taxon>Bacillales</taxon>
        <taxon>Caryophanaceae</taxon>
        <taxon>Savagea</taxon>
    </lineage>
</organism>
<dbReference type="AlphaFoldDB" id="A0A8J7G9X0"/>
<dbReference type="Proteomes" id="UP000622653">
    <property type="component" value="Unassembled WGS sequence"/>
</dbReference>
<dbReference type="RefSeq" id="WP_194563427.1">
    <property type="nucleotide sequence ID" value="NZ_JADKPV010000006.1"/>
</dbReference>
<proteinExistence type="predicted"/>
<evidence type="ECO:0000259" key="1">
    <source>
        <dbReference type="Pfam" id="PF09848"/>
    </source>
</evidence>
<comment type="caution">
    <text evidence="2">The sequence shown here is derived from an EMBL/GenBank/DDBJ whole genome shotgun (WGS) entry which is preliminary data.</text>
</comment>
<dbReference type="Gene3D" id="3.40.50.300">
    <property type="entry name" value="P-loop containing nucleotide triphosphate hydrolases"/>
    <property type="match status" value="1"/>
</dbReference>
<name>A0A8J7G9X0_9BACL</name>
<evidence type="ECO:0000313" key="3">
    <source>
        <dbReference type="Proteomes" id="UP000622653"/>
    </source>
</evidence>
<dbReference type="InterPro" id="IPR027417">
    <property type="entry name" value="P-loop_NTPase"/>
</dbReference>
<dbReference type="EMBL" id="JADKPV010000006">
    <property type="protein sequence ID" value="MBF4501948.1"/>
    <property type="molecule type" value="Genomic_DNA"/>
</dbReference>
<feature type="domain" description="Schlafen group 3-like DNA/RNA helicase" evidence="1">
    <location>
        <begin position="263"/>
        <end position="605"/>
    </location>
</feature>
<evidence type="ECO:0000313" key="2">
    <source>
        <dbReference type="EMBL" id="MBF4501948.1"/>
    </source>
</evidence>
<accession>A0A8J7G9X0</accession>
<dbReference type="Pfam" id="PF09848">
    <property type="entry name" value="SLFN-g3_helicase"/>
    <property type="match status" value="1"/>
</dbReference>
<dbReference type="SUPFAM" id="SSF52540">
    <property type="entry name" value="P-loop containing nucleoside triphosphate hydrolases"/>
    <property type="match status" value="2"/>
</dbReference>
<protein>
    <submittedName>
        <fullName evidence="2">DUF2075 domain-containing protein</fullName>
    </submittedName>
</protein>
<reference evidence="2" key="1">
    <citation type="submission" date="2020-11" db="EMBL/GenBank/DDBJ databases">
        <title>Multidrug resistant novel bacterium Savagea serpentis sp. nov., isolated from the scats of a vine snake (Ahaetulla nasuta).</title>
        <authorList>
            <person name="Venkata Ramana V."/>
            <person name="Vikas Patil S."/>
            <person name="Yogita Lugani V."/>
        </authorList>
    </citation>
    <scope>NUCLEOTIDE SEQUENCE</scope>
    <source>
        <strain evidence="2">SN6</strain>
    </source>
</reference>
<dbReference type="InterPro" id="IPR018647">
    <property type="entry name" value="SLFN_3-like_DNA/RNA_helicase"/>
</dbReference>
<keyword evidence="3" id="KW-1185">Reference proteome</keyword>
<gene>
    <name evidence="2" type="ORF">IRY55_11285</name>
</gene>
<sequence>MIIYQTTAEQFVHDITEEVLVDRLYEAYQEKIGRTSKSEIRSWENSLSRMSNVLTDPEIPSDVDVAIEFNIPSTSKRVDFMIAGNDGAQDHVVIVELKQWEFANKVEGKEAIVETALGGGIRETVHPSYQAHTYAALIEDFNEDVREENISLVPCAYLHNYFVSEDDALLDPIYDDYTSKAPIFRKGEMRKLRDFIKKYIKGKDTKNAIVRIDQGKIRPSKSLQDALANMLEGNEEFKMIDEQKVVYEQALSYFTKCMEDGKKRVLIVEGGPGTGKSVLAINLLVEVLNRDRLAMYVTKNAAPREVYAAKLQKTMKKTHINNLFKGSGSFTKVEENEFDVLIVDEAHRLNRKSGMFQNMGENQTMEIIKGSKLAIFFIDENQKVTFADAGSIDEIKKYAKQFQAEVTQLELVSQFRCDGSDGYIAWLDDVLQIRETANRNVIGMDYDFRVFDSPHDVMEMLKERNEKANKSRMMAGYCWEWPKEGRRDVNYPDIVIDDFEMSWNLNTTWAIDEASIAEAGCIHTAQGLEFDYVGVIIGDDLRMEEGNIMTDPSKRAKTDQSLRGLKKYAKEHPEEAAQIADRIIKNTYRTLMTRGQKGCYVYCTDATLASYLKERLQYVKKEEQYLQQVAERPALYE</sequence>